<reference evidence="2 3" key="1">
    <citation type="journal article" date="2015" name="Genome Announc.">
        <title>Expanding the biotechnology potential of lactobacilli through comparative genomics of 213 strains and associated genera.</title>
        <authorList>
            <person name="Sun Z."/>
            <person name="Harris H.M."/>
            <person name="McCann A."/>
            <person name="Guo C."/>
            <person name="Argimon S."/>
            <person name="Zhang W."/>
            <person name="Yang X."/>
            <person name="Jeffery I.B."/>
            <person name="Cooney J.C."/>
            <person name="Kagawa T.F."/>
            <person name="Liu W."/>
            <person name="Song Y."/>
            <person name="Salvetti E."/>
            <person name="Wrobel A."/>
            <person name="Rasinkangas P."/>
            <person name="Parkhill J."/>
            <person name="Rea M.C."/>
            <person name="O'Sullivan O."/>
            <person name="Ritari J."/>
            <person name="Douillard F.P."/>
            <person name="Paul Ross R."/>
            <person name="Yang R."/>
            <person name="Briner A.E."/>
            <person name="Felis G.E."/>
            <person name="de Vos W.M."/>
            <person name="Barrangou R."/>
            <person name="Klaenhammer T.R."/>
            <person name="Caufield P.W."/>
            <person name="Cui Y."/>
            <person name="Zhang H."/>
            <person name="O'Toole P.W."/>
        </authorList>
    </citation>
    <scope>NUCLEOTIDE SEQUENCE [LARGE SCALE GENOMIC DNA]</scope>
    <source>
        <strain evidence="2 3">DSM 21775</strain>
    </source>
</reference>
<feature type="transmembrane region" description="Helical" evidence="1">
    <location>
        <begin position="509"/>
        <end position="532"/>
    </location>
</feature>
<keyword evidence="1" id="KW-0472">Membrane</keyword>
<keyword evidence="3" id="KW-1185">Reference proteome</keyword>
<feature type="transmembrane region" description="Helical" evidence="1">
    <location>
        <begin position="470"/>
        <end position="489"/>
    </location>
</feature>
<dbReference type="PATRIC" id="fig|1423803.3.peg.525"/>
<dbReference type="Proteomes" id="UP000051589">
    <property type="component" value="Unassembled WGS sequence"/>
</dbReference>
<feature type="transmembrane region" description="Helical" evidence="1">
    <location>
        <begin position="50"/>
        <end position="73"/>
    </location>
</feature>
<protein>
    <submittedName>
        <fullName evidence="2">Export protein</fullName>
    </submittedName>
</protein>
<evidence type="ECO:0000313" key="3">
    <source>
        <dbReference type="Proteomes" id="UP000051589"/>
    </source>
</evidence>
<organism evidence="2 3">
    <name type="scientific">Levilactobacillus senmaizukei DSM 21775 = NBRC 103853</name>
    <dbReference type="NCBI Taxonomy" id="1423803"/>
    <lineage>
        <taxon>Bacteria</taxon>
        <taxon>Bacillati</taxon>
        <taxon>Bacillota</taxon>
        <taxon>Bacilli</taxon>
        <taxon>Lactobacillales</taxon>
        <taxon>Lactobacillaceae</taxon>
        <taxon>Levilactobacillus</taxon>
    </lineage>
</organism>
<feature type="transmembrane region" description="Helical" evidence="1">
    <location>
        <begin position="85"/>
        <end position="105"/>
    </location>
</feature>
<keyword evidence="1" id="KW-1133">Transmembrane helix</keyword>
<dbReference type="OrthoDB" id="2014935at2"/>
<comment type="caution">
    <text evidence="2">The sequence shown here is derived from an EMBL/GenBank/DDBJ whole genome shotgun (WGS) entry which is preliminary data.</text>
</comment>
<sequence length="540" mass="59053">MTRFGRLGQLTRLNFRRDRFRILTWLIILAALMASVAWKFEDIYGTQSEIAAIKSTLASPGIVAMFGAFSFKGKVTTAEIFANEMLLFMGLIQVVMNLALSVHATRGDEDLGITELVRSHAVGTLAPLGAAALELVIVNGLLGMLYSIGLTAANMPGATTEGNWLIGIGLATTGLLFGLLGLLTAQLADHSASATGLAYTLFGISYLARMITDVQHPKLTWWSPMGWVEKLAPYNAANWTPVWLSLLTGLILLNLAFFLNDRRDLGAGAITTRPGRRTASALLRGPISLLWRRERNVIIAWILAVIIFGIAYGTVFNTIGDILKTNPTMQQVFGSTMVHEANHQVLLSFTSLLAIVMAAVATIPGIQLILKLHTDETRGWLEALYARPLSRTTLLFSHVGMAFITSTLAYIGGLGGIVVMGDASLTHVQDGISATEFWHGVAAQLPEIWVFLALSTLLVGCWPRLKTLSWAYLALGFIGVYMGSLLKLPDWVKQLTPAGWMPRVPLHDMNWTTFSWMTGLAIGLVVIGWIGYRRRDLQMR</sequence>
<feature type="transmembrane region" description="Helical" evidence="1">
    <location>
        <begin position="437"/>
        <end position="458"/>
    </location>
</feature>
<gene>
    <name evidence="2" type="ORF">FD13_GL000529</name>
</gene>
<feature type="transmembrane region" description="Helical" evidence="1">
    <location>
        <begin position="345"/>
        <end position="372"/>
    </location>
</feature>
<feature type="transmembrane region" description="Helical" evidence="1">
    <location>
        <begin position="298"/>
        <end position="319"/>
    </location>
</feature>
<proteinExistence type="predicted"/>
<dbReference type="RefSeq" id="WP_061776767.1">
    <property type="nucleotide sequence ID" value="NZ_AYZH01000014.1"/>
</dbReference>
<keyword evidence="1" id="KW-0812">Transmembrane</keyword>
<feature type="transmembrane region" description="Helical" evidence="1">
    <location>
        <begin position="125"/>
        <end position="152"/>
    </location>
</feature>
<feature type="transmembrane region" description="Helical" evidence="1">
    <location>
        <begin position="242"/>
        <end position="259"/>
    </location>
</feature>
<dbReference type="STRING" id="1423803.FD13_GL000529"/>
<name>A0A0R2DD61_9LACO</name>
<dbReference type="AlphaFoldDB" id="A0A0R2DD61"/>
<evidence type="ECO:0000313" key="2">
    <source>
        <dbReference type="EMBL" id="KRN01822.1"/>
    </source>
</evidence>
<feature type="transmembrane region" description="Helical" evidence="1">
    <location>
        <begin position="164"/>
        <end position="183"/>
    </location>
</feature>
<feature type="transmembrane region" description="Helical" evidence="1">
    <location>
        <begin position="393"/>
        <end position="417"/>
    </location>
</feature>
<feature type="transmembrane region" description="Helical" evidence="1">
    <location>
        <begin position="20"/>
        <end position="38"/>
    </location>
</feature>
<evidence type="ECO:0000256" key="1">
    <source>
        <dbReference type="SAM" id="Phobius"/>
    </source>
</evidence>
<dbReference type="EMBL" id="AYZH01000014">
    <property type="protein sequence ID" value="KRN01822.1"/>
    <property type="molecule type" value="Genomic_DNA"/>
</dbReference>
<accession>A0A0R2DD61</accession>